<feature type="signal peptide" evidence="1">
    <location>
        <begin position="1"/>
        <end position="24"/>
    </location>
</feature>
<dbReference type="PANTHER" id="PTHR22901">
    <property type="entry name" value="SIALATE O-ACETYLESTERASE"/>
    <property type="match status" value="1"/>
</dbReference>
<dbReference type="InParanoid" id="A0A317ZCW5"/>
<accession>A0A317ZCW5</accession>
<gene>
    <name evidence="2" type="ORF">DDZ13_14305</name>
</gene>
<dbReference type="RefSeq" id="WP_110132144.1">
    <property type="nucleotide sequence ID" value="NZ_QHJQ01000014.1"/>
</dbReference>
<organism evidence="2 3">
    <name type="scientific">Coraliomargarita sinensis</name>
    <dbReference type="NCBI Taxonomy" id="2174842"/>
    <lineage>
        <taxon>Bacteria</taxon>
        <taxon>Pseudomonadati</taxon>
        <taxon>Verrucomicrobiota</taxon>
        <taxon>Opitutia</taxon>
        <taxon>Puniceicoccales</taxon>
        <taxon>Coraliomargaritaceae</taxon>
        <taxon>Coraliomargarita</taxon>
    </lineage>
</organism>
<dbReference type="GO" id="GO:0005975">
    <property type="term" value="P:carbohydrate metabolic process"/>
    <property type="evidence" value="ECO:0007669"/>
    <property type="project" value="TreeGrafter"/>
</dbReference>
<dbReference type="Gene3D" id="3.40.50.1110">
    <property type="entry name" value="SGNH hydrolase"/>
    <property type="match status" value="1"/>
</dbReference>
<keyword evidence="3" id="KW-1185">Reference proteome</keyword>
<keyword evidence="1" id="KW-0732">Signal</keyword>
<feature type="chain" id="PRO_5016344067" evidence="1">
    <location>
        <begin position="25"/>
        <end position="621"/>
    </location>
</feature>
<dbReference type="PANTHER" id="PTHR22901:SF0">
    <property type="entry name" value="SIALATE O-ACETYLESTERASE"/>
    <property type="match status" value="1"/>
</dbReference>
<dbReference type="GO" id="GO:0001681">
    <property type="term" value="F:sialate O-acetylesterase activity"/>
    <property type="evidence" value="ECO:0007669"/>
    <property type="project" value="InterPro"/>
</dbReference>
<dbReference type="EMBL" id="QHJQ01000014">
    <property type="protein sequence ID" value="PXA02956.1"/>
    <property type="molecule type" value="Genomic_DNA"/>
</dbReference>
<proteinExistence type="predicted"/>
<dbReference type="InterPro" id="IPR039329">
    <property type="entry name" value="SIAE"/>
</dbReference>
<comment type="caution">
    <text evidence="2">The sequence shown here is derived from an EMBL/GenBank/DDBJ whole genome shotgun (WGS) entry which is preliminary data.</text>
</comment>
<evidence type="ECO:0000313" key="2">
    <source>
        <dbReference type="EMBL" id="PXA02956.1"/>
    </source>
</evidence>
<evidence type="ECO:0000313" key="3">
    <source>
        <dbReference type="Proteomes" id="UP000247099"/>
    </source>
</evidence>
<dbReference type="Proteomes" id="UP000247099">
    <property type="component" value="Unassembled WGS sequence"/>
</dbReference>
<dbReference type="OrthoDB" id="224124at2"/>
<name>A0A317ZCW5_9BACT</name>
<dbReference type="SUPFAM" id="SSF52266">
    <property type="entry name" value="SGNH hydrolase"/>
    <property type="match status" value="1"/>
</dbReference>
<dbReference type="AlphaFoldDB" id="A0A317ZCW5"/>
<protein>
    <submittedName>
        <fullName evidence="2">Uncharacterized protein</fullName>
    </submittedName>
</protein>
<evidence type="ECO:0000256" key="1">
    <source>
        <dbReference type="SAM" id="SignalP"/>
    </source>
</evidence>
<sequence>MKSTFLPSLLLAVVFHFCSLSASAEEALVRGEDLIKVPEKADGLYLHNLFQENMVLQRGKPLKVWGWAAANDSIQVSFAGQSLAARADADGRWAVTLEPLEANGTPRSLVVKGRDKEIVLDNILVGDVWVLGGQSNMAFPIHKVENGELEIVSANFPQIRMITIPHLTDGKSRENFPSMYQWSDWSSRHFRQGYWDVCSPETVKELSAIGYVFGRRLHMASQVPIGLVDTSIGGTTVESWTSREAARMVDDAEVSEMLDEWDTNIAEFDPKKDFEERLANYERKVAERKEQGREIPNRWKRPVGEQPGPVADRNRPGNCFQGLIQPLEGIQVKGAIFHQGFNNCFDGSRGARIYREIFPFMIGAWRKAFNDSELPFGIISLCTADMAQTEENYCEKMVDIGPEIRAAQYETFRQLVDAGDENVGFASTYDLRRRWFHPQLKVPAGERIARWALATEYGFDSLKWMPPVLEEMKSVDGALHLKFNTDVMAVDDGTEMVGFALAGEDKAYHMAEVDHLVTGENNKGGPVHDRSVIVLTNPFVETPVHFRYAWARNPMGNIQLGRHNDVPLATQRSDRWNQREGPVSTEGMNDRQAKNAMRQAMREIDMKRRLYEARELIESQE</sequence>
<reference evidence="2 3" key="1">
    <citation type="submission" date="2018-05" db="EMBL/GenBank/DDBJ databases">
        <title>Coraliomargarita sinensis sp. nov., isolated from a marine solar saltern.</title>
        <authorList>
            <person name="Zhou L.Y."/>
        </authorList>
    </citation>
    <scope>NUCLEOTIDE SEQUENCE [LARGE SCALE GENOMIC DNA]</scope>
    <source>
        <strain evidence="2 3">WN38</strain>
    </source>
</reference>
<dbReference type="InterPro" id="IPR036514">
    <property type="entry name" value="SGNH_hydro_sf"/>
</dbReference>